<dbReference type="Proteomes" id="UP000327085">
    <property type="component" value="Chromosome 7"/>
</dbReference>
<reference evidence="6" key="1">
    <citation type="submission" date="2019-07" db="EMBL/GenBank/DDBJ databases">
        <authorList>
            <person name="Alioto T."/>
            <person name="Alioto T."/>
            <person name="Gomez Garrido J."/>
        </authorList>
    </citation>
    <scope>NUCLEOTIDE SEQUENCE</scope>
</reference>
<evidence type="ECO:0000256" key="3">
    <source>
        <dbReference type="ARBA" id="ARBA00022821"/>
    </source>
</evidence>
<dbReference type="InterPro" id="IPR027417">
    <property type="entry name" value="P-loop_NTPase"/>
</dbReference>
<dbReference type="Pfam" id="PF00931">
    <property type="entry name" value="NB-ARC"/>
    <property type="match status" value="1"/>
</dbReference>
<dbReference type="Pfam" id="PF23598">
    <property type="entry name" value="LRR_14"/>
    <property type="match status" value="1"/>
</dbReference>
<dbReference type="Gene3D" id="1.10.8.430">
    <property type="entry name" value="Helical domain of apoptotic protease-activating factors"/>
    <property type="match status" value="1"/>
</dbReference>
<dbReference type="PANTHER" id="PTHR36766">
    <property type="entry name" value="PLANT BROAD-SPECTRUM MILDEW RESISTANCE PROTEIN RPW8"/>
    <property type="match status" value="1"/>
</dbReference>
<dbReference type="InterPro" id="IPR032675">
    <property type="entry name" value="LRR_dom_sf"/>
</dbReference>
<comment type="similarity">
    <text evidence="1">Belongs to the disease resistance NB-LRR family.</text>
</comment>
<keyword evidence="8" id="KW-1185">Reference proteome</keyword>
<dbReference type="SUPFAM" id="SSF52058">
    <property type="entry name" value="L domain-like"/>
    <property type="match status" value="1"/>
</dbReference>
<reference evidence="5 8" key="3">
    <citation type="journal article" date="2022" name="G3 (Bethesda)">
        <title>Whole-genome sequence and methylome profiling of the almond [Prunus dulcis (Mill.) D.A. Webb] cultivar 'Nonpareil'.</title>
        <authorList>
            <person name="D'Amico-Willman K.M."/>
            <person name="Ouma W.Z."/>
            <person name="Meulia T."/>
            <person name="Sideli G.M."/>
            <person name="Gradziel T.M."/>
            <person name="Fresnedo-Ramirez J."/>
        </authorList>
    </citation>
    <scope>NUCLEOTIDE SEQUENCE [LARGE SCALE GENOMIC DNA]</scope>
    <source>
        <strain evidence="5">Clone GOH B32 T37-40</strain>
    </source>
</reference>
<evidence type="ECO:0000313" key="5">
    <source>
        <dbReference type="EMBL" id="KAI5319392.1"/>
    </source>
</evidence>
<dbReference type="Gene3D" id="3.80.10.10">
    <property type="entry name" value="Ribonuclease Inhibitor"/>
    <property type="match status" value="1"/>
</dbReference>
<dbReference type="SUPFAM" id="SSF52540">
    <property type="entry name" value="P-loop containing nucleoside triphosphate hydrolases"/>
    <property type="match status" value="1"/>
</dbReference>
<dbReference type="AlphaFoldDB" id="A0A5E4E4C7"/>
<dbReference type="OMA" id="RNDHEDC"/>
<evidence type="ECO:0000313" key="7">
    <source>
        <dbReference type="Proteomes" id="UP000327085"/>
    </source>
</evidence>
<evidence type="ECO:0000259" key="4">
    <source>
        <dbReference type="PROSITE" id="PS51153"/>
    </source>
</evidence>
<dbReference type="InterPro" id="IPR002182">
    <property type="entry name" value="NB-ARC"/>
</dbReference>
<evidence type="ECO:0000256" key="2">
    <source>
        <dbReference type="ARBA" id="ARBA00022737"/>
    </source>
</evidence>
<name>A0A5E4E4C7_PRUDU</name>
<evidence type="ECO:0000313" key="8">
    <source>
        <dbReference type="Proteomes" id="UP001054821"/>
    </source>
</evidence>
<dbReference type="GO" id="GO:0006952">
    <property type="term" value="P:defense response"/>
    <property type="evidence" value="ECO:0007669"/>
    <property type="project" value="UniProtKB-KW"/>
</dbReference>
<organism evidence="6 7">
    <name type="scientific">Prunus dulcis</name>
    <name type="common">Almond</name>
    <name type="synonym">Amygdalus dulcis</name>
    <dbReference type="NCBI Taxonomy" id="3755"/>
    <lineage>
        <taxon>Eukaryota</taxon>
        <taxon>Viridiplantae</taxon>
        <taxon>Streptophyta</taxon>
        <taxon>Embryophyta</taxon>
        <taxon>Tracheophyta</taxon>
        <taxon>Spermatophyta</taxon>
        <taxon>Magnoliopsida</taxon>
        <taxon>eudicotyledons</taxon>
        <taxon>Gunneridae</taxon>
        <taxon>Pentapetalae</taxon>
        <taxon>rosids</taxon>
        <taxon>fabids</taxon>
        <taxon>Rosales</taxon>
        <taxon>Rosaceae</taxon>
        <taxon>Amygdaloideae</taxon>
        <taxon>Amygdaleae</taxon>
        <taxon>Prunus</taxon>
    </lineage>
</organism>
<dbReference type="PRINTS" id="PR00364">
    <property type="entry name" value="DISEASERSIST"/>
</dbReference>
<reference evidence="7" key="2">
    <citation type="journal article" date="2020" name="Plant J.">
        <title>Transposons played a major role in the diversification between the closely related almond and peach genomes: results from the almond genome sequence.</title>
        <authorList>
            <person name="Alioto T."/>
            <person name="Alexiou K.G."/>
            <person name="Bardil A."/>
            <person name="Barteri F."/>
            <person name="Castanera R."/>
            <person name="Cruz F."/>
            <person name="Dhingra A."/>
            <person name="Duval H."/>
            <person name="Fernandez I Marti A."/>
            <person name="Frias L."/>
            <person name="Galan B."/>
            <person name="Garcia J.L."/>
            <person name="Howad W."/>
            <person name="Gomez-Garrido J."/>
            <person name="Gut M."/>
            <person name="Julca I."/>
            <person name="Morata J."/>
            <person name="Puigdomenech P."/>
            <person name="Ribeca P."/>
            <person name="Rubio Cabetas M.J."/>
            <person name="Vlasova A."/>
            <person name="Wirthensohn M."/>
            <person name="Garcia-Mas J."/>
            <person name="Gabaldon T."/>
            <person name="Casacuberta J.M."/>
            <person name="Arus P."/>
        </authorList>
    </citation>
    <scope>NUCLEOTIDE SEQUENCE [LARGE SCALE GENOMIC DNA]</scope>
    <source>
        <strain evidence="7">cv. Texas</strain>
    </source>
</reference>
<feature type="domain" description="RPW8" evidence="4">
    <location>
        <begin position="1"/>
        <end position="151"/>
    </location>
</feature>
<keyword evidence="2" id="KW-0677">Repeat</keyword>
<dbReference type="InParanoid" id="A0A5E4E4C7"/>
<gene>
    <name evidence="6" type="ORF">ALMOND_2B011652</name>
    <name evidence="5" type="ORF">L3X38_039100</name>
</gene>
<dbReference type="Gene3D" id="3.40.50.300">
    <property type="entry name" value="P-loop containing nucleotide triphosphate hydrolases"/>
    <property type="match status" value="1"/>
</dbReference>
<dbReference type="Gramene" id="VVA09561">
    <property type="protein sequence ID" value="VVA09561"/>
    <property type="gene ID" value="Prudul26B011652"/>
</dbReference>
<dbReference type="InterPro" id="IPR036388">
    <property type="entry name" value="WH-like_DNA-bd_sf"/>
</dbReference>
<dbReference type="EMBL" id="JAJFAZ020000007">
    <property type="protein sequence ID" value="KAI5319392.1"/>
    <property type="molecule type" value="Genomic_DNA"/>
</dbReference>
<dbReference type="PANTHER" id="PTHR36766:SF3">
    <property type="entry name" value="RPW8 DOMAIN-CONTAINING PROTEIN"/>
    <property type="match status" value="1"/>
</dbReference>
<accession>A0A5E4E4C7</accession>
<dbReference type="Pfam" id="PF05659">
    <property type="entry name" value="RPW8"/>
    <property type="match status" value="1"/>
</dbReference>
<evidence type="ECO:0000313" key="6">
    <source>
        <dbReference type="EMBL" id="VVA09561.1"/>
    </source>
</evidence>
<dbReference type="InterPro" id="IPR055414">
    <property type="entry name" value="LRR_R13L4/SHOC2-like"/>
</dbReference>
<keyword evidence="3" id="KW-0611">Plant defense</keyword>
<dbReference type="EMBL" id="CABIKO010000001">
    <property type="protein sequence ID" value="VVA09561.1"/>
    <property type="molecule type" value="Genomic_DNA"/>
</dbReference>
<dbReference type="Proteomes" id="UP001054821">
    <property type="component" value="Chromosome 7"/>
</dbReference>
<dbReference type="InterPro" id="IPR042197">
    <property type="entry name" value="Apaf_helical"/>
</dbReference>
<proteinExistence type="inferred from homology"/>
<evidence type="ECO:0000256" key="1">
    <source>
        <dbReference type="ARBA" id="ARBA00008894"/>
    </source>
</evidence>
<sequence>MDPVTLVVGSALGAAFEILFSAVLKAKPKAKMFQTHLRNLNITLDSLQPLIRQIAQAANHFVSMECLENFTTKMEEGKKLVEECCDVGMWNCIKQREYKDKILALDCSLQRLLSILTVQLVSHQAMLLNRIDGNVVAQNQNQFGVRCAVPPLPLVTVGLKEPLDDLKMKLLKDGPVSIFVLTAPGGCGKTTLATMFCHDQEVKDKFKENIFFATVSNKLSYLIVQELWEHTGMQAPALPNEEIAFKWLQKFVTERGQNPLLLVLDDVQSGSESLLDKFNEFKMPSYKVLVTSRYQFPKFGRPNPLKTLKDEDAMDLFRRSAFLPNTSSNIPDDIQNQIVELCKRFPLAITAIGDSLRNRPIEIWRKRLLELSKGSSILESDRKLLVYLKSCLDDLDKGMTTVKDCFIDLGVFPQDQIIPVTALLDMWAELYEGAEDFMSIANLYELTTRNLATLVVTRNEDADGYYSEHFAIQHGMLRSLSIHESRQDPIGQRLIIDIRGDKLPTWWKENKHKTKKARLVSISTDGLHSPKWHNMHLPKAEVLVLNFQTENYVLPKFVKRMSKLKVLIVTNYGFLQADLSNFKLLGFLPALKRIRLERISIPSISKSAMQLKCLQKISLFMCSIGQAFSNCPSQILEAFPNLVELNIEYCNDLVELPAKLCELFHLKKLSITNCHKLSALPEEIGKVVNLEVLRLRSSTELERLPGSIKNLKKLSFLDIYNCLSIKKLPEEIGEMSGLRKINMGQCSRLQELPQSVLKLKELREVICDEETENLWGEPFKSSLININITVAKEEHNLNWLYCKP</sequence>
<dbReference type="GO" id="GO:0043531">
    <property type="term" value="F:ADP binding"/>
    <property type="evidence" value="ECO:0007669"/>
    <property type="project" value="InterPro"/>
</dbReference>
<dbReference type="Gene3D" id="1.10.10.10">
    <property type="entry name" value="Winged helix-like DNA-binding domain superfamily/Winged helix DNA-binding domain"/>
    <property type="match status" value="1"/>
</dbReference>
<dbReference type="InterPro" id="IPR008808">
    <property type="entry name" value="Powdery_mildew-R_dom"/>
</dbReference>
<dbReference type="PROSITE" id="PS51153">
    <property type="entry name" value="RPW8"/>
    <property type="match status" value="1"/>
</dbReference>
<protein>
    <submittedName>
        <fullName evidence="6">PREDICTED: probable disease resistance</fullName>
    </submittedName>
</protein>